<dbReference type="InterPro" id="IPR042097">
    <property type="entry name" value="Aminopeptidase_N-like_N_sf"/>
</dbReference>
<keyword evidence="14" id="KW-0732">Signal</keyword>
<dbReference type="InterPro" id="IPR001930">
    <property type="entry name" value="Peptidase_M1"/>
</dbReference>
<keyword evidence="6" id="KW-0645">Protease</keyword>
<evidence type="ECO:0000313" key="18">
    <source>
        <dbReference type="Proteomes" id="UP000669179"/>
    </source>
</evidence>
<dbReference type="InterPro" id="IPR014782">
    <property type="entry name" value="Peptidase_M1_dom"/>
</dbReference>
<feature type="region of interest" description="Disordered" evidence="13">
    <location>
        <begin position="30"/>
        <end position="73"/>
    </location>
</feature>
<evidence type="ECO:0000313" key="17">
    <source>
        <dbReference type="EMBL" id="MBO2454432.1"/>
    </source>
</evidence>
<evidence type="ECO:0000256" key="12">
    <source>
        <dbReference type="ARBA" id="ARBA00031533"/>
    </source>
</evidence>
<evidence type="ECO:0000256" key="11">
    <source>
        <dbReference type="ARBA" id="ARBA00029811"/>
    </source>
</evidence>
<feature type="compositionally biased region" description="Low complexity" evidence="13">
    <location>
        <begin position="37"/>
        <end position="54"/>
    </location>
</feature>
<sequence>MSYQLKHKAPALKAPALIMAVALAAAACSGSDDKPDAASTPSSPSPAATSTDPAQRYAAGRSTPVRDPYYPQHGDPSIDVLHYGLDLDWAPDKRTLTGTATLAVRAAAATDTLRLDFGKPMKIDDVTLDGKTVTADHSGDVLKVPAGRKLKRDATTTLVVKYHGTPQETKGPAERKDSQRLGFQMGDGGSAVALQEPFGAFTWYPANDQPSDKALYDVAITVPQGWSGISSGTFTGKTGDTYHWQSASPTASYLVTFAADKFEMIKDTGPNGLPLTYWVLPKDKDRELKVLRKSPAIIKWLENRLGPYPFPSGGAVIAGDSGMETQQMITVMPGLPDNVYAHEYAHQWFGDAVTPKTWPDLWLNEGFAMYFEFIYQAENAGAGPAALDAFMKRITDQADAQLRRNYGPPGHFDKNKFGSENAYLNPAIMIHKIRRKVGDEKFFGMLRGWIQEHRGTNQDRAAFTAYAEQKTGTKLKPLIDEWLDSTTTPRD</sequence>
<evidence type="ECO:0000256" key="6">
    <source>
        <dbReference type="ARBA" id="ARBA00022670"/>
    </source>
</evidence>
<protein>
    <recommendedName>
        <fullName evidence="5">Aminopeptidase N</fullName>
        <ecNumber evidence="4">3.4.11.2</ecNumber>
    </recommendedName>
    <alternativeName>
        <fullName evidence="11">Alanine aminopeptidase</fullName>
    </alternativeName>
    <alternativeName>
        <fullName evidence="12">Lysyl aminopeptidase</fullName>
    </alternativeName>
</protein>
<evidence type="ECO:0000256" key="8">
    <source>
        <dbReference type="ARBA" id="ARBA00022801"/>
    </source>
</evidence>
<evidence type="ECO:0000259" key="15">
    <source>
        <dbReference type="Pfam" id="PF01433"/>
    </source>
</evidence>
<comment type="cofactor">
    <cofactor evidence="2">
        <name>Zn(2+)</name>
        <dbReference type="ChEBI" id="CHEBI:29105"/>
    </cofactor>
</comment>
<dbReference type="GO" id="GO:0016285">
    <property type="term" value="F:alanyl aminopeptidase activity"/>
    <property type="evidence" value="ECO:0007669"/>
    <property type="project" value="UniProtKB-EC"/>
</dbReference>
<dbReference type="Gene3D" id="1.10.390.10">
    <property type="entry name" value="Neutral Protease Domain 2"/>
    <property type="match status" value="1"/>
</dbReference>
<dbReference type="InterPro" id="IPR045357">
    <property type="entry name" value="Aminopeptidase_N-like_N"/>
</dbReference>
<dbReference type="PANTHER" id="PTHR11533">
    <property type="entry name" value="PROTEASE M1 ZINC METALLOPROTEASE"/>
    <property type="match status" value="1"/>
</dbReference>
<evidence type="ECO:0000256" key="4">
    <source>
        <dbReference type="ARBA" id="ARBA00012564"/>
    </source>
</evidence>
<dbReference type="EC" id="3.4.11.2" evidence="4"/>
<dbReference type="InterPro" id="IPR050344">
    <property type="entry name" value="Peptidase_M1_aminopeptidases"/>
</dbReference>
<proteinExistence type="inferred from homology"/>
<evidence type="ECO:0000256" key="2">
    <source>
        <dbReference type="ARBA" id="ARBA00001947"/>
    </source>
</evidence>
<evidence type="ECO:0000256" key="13">
    <source>
        <dbReference type="SAM" id="MobiDB-lite"/>
    </source>
</evidence>
<feature type="domain" description="Aminopeptidase N-like N-terminal" evidence="16">
    <location>
        <begin position="81"/>
        <end position="254"/>
    </location>
</feature>
<dbReference type="GO" id="GO:0008237">
    <property type="term" value="F:metallopeptidase activity"/>
    <property type="evidence" value="ECO:0007669"/>
    <property type="project" value="UniProtKB-KW"/>
</dbReference>
<organism evidence="17 18">
    <name type="scientific">Actinomadura barringtoniae</name>
    <dbReference type="NCBI Taxonomy" id="1427535"/>
    <lineage>
        <taxon>Bacteria</taxon>
        <taxon>Bacillati</taxon>
        <taxon>Actinomycetota</taxon>
        <taxon>Actinomycetes</taxon>
        <taxon>Streptosporangiales</taxon>
        <taxon>Thermomonosporaceae</taxon>
        <taxon>Actinomadura</taxon>
    </lineage>
</organism>
<dbReference type="Pfam" id="PF17900">
    <property type="entry name" value="Peptidase_M1_N"/>
    <property type="match status" value="1"/>
</dbReference>
<keyword evidence="9" id="KW-0862">Zinc</keyword>
<evidence type="ECO:0000256" key="9">
    <source>
        <dbReference type="ARBA" id="ARBA00022833"/>
    </source>
</evidence>
<evidence type="ECO:0000256" key="7">
    <source>
        <dbReference type="ARBA" id="ARBA00022723"/>
    </source>
</evidence>
<gene>
    <name evidence="17" type="ORF">J4573_45605</name>
</gene>
<accession>A0A939TCC6</accession>
<evidence type="ECO:0000256" key="14">
    <source>
        <dbReference type="SAM" id="SignalP"/>
    </source>
</evidence>
<dbReference type="Proteomes" id="UP000669179">
    <property type="component" value="Unassembled WGS sequence"/>
</dbReference>
<keyword evidence="10" id="KW-0482">Metalloprotease</keyword>
<keyword evidence="8" id="KW-0378">Hydrolase</keyword>
<dbReference type="SUPFAM" id="SSF63737">
    <property type="entry name" value="Leukotriene A4 hydrolase N-terminal domain"/>
    <property type="match status" value="1"/>
</dbReference>
<evidence type="ECO:0000256" key="10">
    <source>
        <dbReference type="ARBA" id="ARBA00023049"/>
    </source>
</evidence>
<keyword evidence="18" id="KW-1185">Reference proteome</keyword>
<feature type="signal peptide" evidence="14">
    <location>
        <begin position="1"/>
        <end position="24"/>
    </location>
</feature>
<dbReference type="SUPFAM" id="SSF55486">
    <property type="entry name" value="Metalloproteases ('zincins'), catalytic domain"/>
    <property type="match status" value="1"/>
</dbReference>
<name>A0A939TCC6_9ACTN</name>
<dbReference type="CDD" id="cd09603">
    <property type="entry name" value="M1_APN_like"/>
    <property type="match status" value="1"/>
</dbReference>
<dbReference type="PRINTS" id="PR00756">
    <property type="entry name" value="ALADIPTASE"/>
</dbReference>
<dbReference type="Gene3D" id="2.60.40.1730">
    <property type="entry name" value="tricorn interacting facor f3 domain"/>
    <property type="match status" value="1"/>
</dbReference>
<dbReference type="EMBL" id="JAGEOJ010000026">
    <property type="protein sequence ID" value="MBO2454432.1"/>
    <property type="molecule type" value="Genomic_DNA"/>
</dbReference>
<evidence type="ECO:0000256" key="1">
    <source>
        <dbReference type="ARBA" id="ARBA00000098"/>
    </source>
</evidence>
<dbReference type="InterPro" id="IPR027268">
    <property type="entry name" value="Peptidase_M4/M1_CTD_sf"/>
</dbReference>
<dbReference type="RefSeq" id="WP_208262640.1">
    <property type="nucleotide sequence ID" value="NZ_JAGEOJ010000026.1"/>
</dbReference>
<keyword evidence="7" id="KW-0479">Metal-binding</keyword>
<comment type="similarity">
    <text evidence="3">Belongs to the peptidase M1 family.</text>
</comment>
<dbReference type="PANTHER" id="PTHR11533:SF297">
    <property type="entry name" value="AMINOPEPTIDASE N"/>
    <property type="match status" value="1"/>
</dbReference>
<dbReference type="GO" id="GO:0008270">
    <property type="term" value="F:zinc ion binding"/>
    <property type="evidence" value="ECO:0007669"/>
    <property type="project" value="InterPro"/>
</dbReference>
<dbReference type="PROSITE" id="PS51257">
    <property type="entry name" value="PROKAR_LIPOPROTEIN"/>
    <property type="match status" value="1"/>
</dbReference>
<comment type="caution">
    <text evidence="17">The sequence shown here is derived from an EMBL/GenBank/DDBJ whole genome shotgun (WGS) entry which is preliminary data.</text>
</comment>
<feature type="chain" id="PRO_5038931120" description="Aminopeptidase N" evidence="14">
    <location>
        <begin position="25"/>
        <end position="491"/>
    </location>
</feature>
<dbReference type="Pfam" id="PF01433">
    <property type="entry name" value="Peptidase_M1"/>
    <property type="match status" value="1"/>
</dbReference>
<feature type="domain" description="Peptidase M1 membrane alanine aminopeptidase" evidence="15">
    <location>
        <begin position="338"/>
        <end position="482"/>
    </location>
</feature>
<reference evidence="17" key="1">
    <citation type="submission" date="2021-03" db="EMBL/GenBank/DDBJ databases">
        <authorList>
            <person name="Kanchanasin P."/>
            <person name="Saeng-In P."/>
            <person name="Phongsopitanun W."/>
            <person name="Yuki M."/>
            <person name="Kudo T."/>
            <person name="Ohkuma M."/>
            <person name="Tanasupawat S."/>
        </authorList>
    </citation>
    <scope>NUCLEOTIDE SEQUENCE</scope>
    <source>
        <strain evidence="17">GKU 128</strain>
    </source>
</reference>
<evidence type="ECO:0000256" key="3">
    <source>
        <dbReference type="ARBA" id="ARBA00010136"/>
    </source>
</evidence>
<dbReference type="GO" id="GO:0006508">
    <property type="term" value="P:proteolysis"/>
    <property type="evidence" value="ECO:0007669"/>
    <property type="project" value="UniProtKB-KW"/>
</dbReference>
<dbReference type="AlphaFoldDB" id="A0A939TCC6"/>
<comment type="catalytic activity">
    <reaction evidence="1">
        <text>Release of an N-terminal amino acid, Xaa-|-Yaa- from a peptide, amide or arylamide. Xaa is preferably Ala, but may be most amino acids including Pro (slow action). When a terminal hydrophobic residue is followed by a prolyl residue, the two may be released as an intact Xaa-Pro dipeptide.</text>
        <dbReference type="EC" id="3.4.11.2"/>
    </reaction>
</comment>
<evidence type="ECO:0000256" key="5">
    <source>
        <dbReference type="ARBA" id="ARBA00015611"/>
    </source>
</evidence>
<evidence type="ECO:0000259" key="16">
    <source>
        <dbReference type="Pfam" id="PF17900"/>
    </source>
</evidence>